<evidence type="ECO:0000256" key="2">
    <source>
        <dbReference type="ARBA" id="ARBA00022771"/>
    </source>
</evidence>
<keyword evidence="9" id="KW-1185">Reference proteome</keyword>
<keyword evidence="2 4" id="KW-0863">Zinc-finger</keyword>
<dbReference type="PANTHER" id="PTHR14155:SF627">
    <property type="entry name" value="OS06G0192800 PROTEIN"/>
    <property type="match status" value="1"/>
</dbReference>
<reference evidence="8" key="1">
    <citation type="submission" date="2021-01" db="EMBL/GenBank/DDBJ databases">
        <authorList>
            <consortium name="Genoscope - CEA"/>
            <person name="William W."/>
        </authorList>
    </citation>
    <scope>NUCLEOTIDE SEQUENCE</scope>
</reference>
<name>A0A8S1KX82_9CILI</name>
<sequence>MFLFLFFTSCIAKYIFTKEHRQVLGQIIIQTQSTFQEQILLDEKLVISLTNYNQQRAPLLIICNANITFSQIPDLITIQRQNCIADLNSYDLKRVKQQIIVEYKEEQKSFMNIIMQEKDKIPFIMVYSEEKMDFDINIRTEKKSSCLWECKQSSSCIKGQCACQEGFFGDDCSINILQFLSNDNYEQDIIYYINVVKSEVIQMNFTDKSNFLLYCLAFNPYIYRGKFFVKNYMELTHQQQIDCINETQKINKQFTVQLQPLYLFIAQNYTIYKYTDDEILDQYSIIYIIVSIGIFLLFSVVYCCFKFRKQPKRMDNLNDVQIQNFQKWTSEKLIKKFLPIQLYDELIKQFPGLLDDDICQICLDQYKKEDQVRVTQCTHFFHVECIDLWIEKNEICPTCRSCLNIETTNKITQTCQDNCNQQLITCSKQIIYEQSQNNIRLYGFKQSCHPTIPKQTL</sequence>
<dbReference type="SMART" id="SM00184">
    <property type="entry name" value="RING"/>
    <property type="match status" value="1"/>
</dbReference>
<evidence type="ECO:0000256" key="6">
    <source>
        <dbReference type="SAM" id="SignalP"/>
    </source>
</evidence>
<dbReference type="EMBL" id="CAJJDN010000014">
    <property type="protein sequence ID" value="CAD8060049.1"/>
    <property type="molecule type" value="Genomic_DNA"/>
</dbReference>
<dbReference type="CDD" id="cd16454">
    <property type="entry name" value="RING-H2_PA-TM-RING"/>
    <property type="match status" value="1"/>
</dbReference>
<gene>
    <name evidence="8" type="ORF">PSON_ATCC_30995.1.T0140050</name>
</gene>
<dbReference type="Pfam" id="PF13639">
    <property type="entry name" value="zf-RING_2"/>
    <property type="match status" value="1"/>
</dbReference>
<evidence type="ECO:0000256" key="1">
    <source>
        <dbReference type="ARBA" id="ARBA00022723"/>
    </source>
</evidence>
<evidence type="ECO:0000256" key="5">
    <source>
        <dbReference type="SAM" id="Phobius"/>
    </source>
</evidence>
<dbReference type="InterPro" id="IPR053238">
    <property type="entry name" value="RING-H2_zinc_finger"/>
</dbReference>
<protein>
    <recommendedName>
        <fullName evidence="7">RING-type domain-containing protein</fullName>
    </recommendedName>
</protein>
<dbReference type="PANTHER" id="PTHR14155">
    <property type="entry name" value="RING FINGER DOMAIN-CONTAINING"/>
    <property type="match status" value="1"/>
</dbReference>
<evidence type="ECO:0000313" key="9">
    <source>
        <dbReference type="Proteomes" id="UP000692954"/>
    </source>
</evidence>
<accession>A0A8S1KX82</accession>
<feature type="signal peptide" evidence="6">
    <location>
        <begin position="1"/>
        <end position="17"/>
    </location>
</feature>
<comment type="caution">
    <text evidence="8">The sequence shown here is derived from an EMBL/GenBank/DDBJ whole genome shotgun (WGS) entry which is preliminary data.</text>
</comment>
<keyword evidence="5" id="KW-0812">Transmembrane</keyword>
<organism evidence="8 9">
    <name type="scientific">Paramecium sonneborni</name>
    <dbReference type="NCBI Taxonomy" id="65129"/>
    <lineage>
        <taxon>Eukaryota</taxon>
        <taxon>Sar</taxon>
        <taxon>Alveolata</taxon>
        <taxon>Ciliophora</taxon>
        <taxon>Intramacronucleata</taxon>
        <taxon>Oligohymenophorea</taxon>
        <taxon>Peniculida</taxon>
        <taxon>Parameciidae</taxon>
        <taxon>Paramecium</taxon>
    </lineage>
</organism>
<feature type="domain" description="RING-type" evidence="7">
    <location>
        <begin position="359"/>
        <end position="400"/>
    </location>
</feature>
<feature type="chain" id="PRO_5035835438" description="RING-type domain-containing protein" evidence="6">
    <location>
        <begin position="18"/>
        <end position="457"/>
    </location>
</feature>
<keyword evidence="3" id="KW-0862">Zinc</keyword>
<dbReference type="PROSITE" id="PS50089">
    <property type="entry name" value="ZF_RING_2"/>
    <property type="match status" value="1"/>
</dbReference>
<keyword evidence="6" id="KW-0732">Signal</keyword>
<feature type="transmembrane region" description="Helical" evidence="5">
    <location>
        <begin position="285"/>
        <end position="305"/>
    </location>
</feature>
<evidence type="ECO:0000256" key="3">
    <source>
        <dbReference type="ARBA" id="ARBA00022833"/>
    </source>
</evidence>
<evidence type="ECO:0000313" key="8">
    <source>
        <dbReference type="EMBL" id="CAD8060049.1"/>
    </source>
</evidence>
<dbReference type="OrthoDB" id="300607at2759"/>
<dbReference type="Proteomes" id="UP000692954">
    <property type="component" value="Unassembled WGS sequence"/>
</dbReference>
<keyword evidence="1" id="KW-0479">Metal-binding</keyword>
<dbReference type="GO" id="GO:0008270">
    <property type="term" value="F:zinc ion binding"/>
    <property type="evidence" value="ECO:0007669"/>
    <property type="project" value="UniProtKB-KW"/>
</dbReference>
<dbReference type="InterPro" id="IPR001841">
    <property type="entry name" value="Znf_RING"/>
</dbReference>
<keyword evidence="5" id="KW-1133">Transmembrane helix</keyword>
<evidence type="ECO:0000256" key="4">
    <source>
        <dbReference type="PROSITE-ProRule" id="PRU00175"/>
    </source>
</evidence>
<evidence type="ECO:0000259" key="7">
    <source>
        <dbReference type="PROSITE" id="PS50089"/>
    </source>
</evidence>
<dbReference type="AlphaFoldDB" id="A0A8S1KX82"/>
<keyword evidence="5" id="KW-0472">Membrane</keyword>
<proteinExistence type="predicted"/>